<feature type="region of interest" description="Disordered" evidence="1">
    <location>
        <begin position="160"/>
        <end position="234"/>
    </location>
</feature>
<feature type="region of interest" description="Disordered" evidence="1">
    <location>
        <begin position="56"/>
        <end position="94"/>
    </location>
</feature>
<evidence type="ECO:0000313" key="3">
    <source>
        <dbReference type="Proteomes" id="UP000015106"/>
    </source>
</evidence>
<dbReference type="Gramene" id="TuG1812G0500002490.01.T02">
    <property type="protein sequence ID" value="TuG1812G0500002490.01.T02"/>
    <property type="gene ID" value="TuG1812G0500002490.01"/>
</dbReference>
<feature type="compositionally biased region" description="Basic and acidic residues" evidence="1">
    <location>
        <begin position="62"/>
        <end position="76"/>
    </location>
</feature>
<evidence type="ECO:0000256" key="1">
    <source>
        <dbReference type="SAM" id="MobiDB-lite"/>
    </source>
</evidence>
<keyword evidence="3" id="KW-1185">Reference proteome</keyword>
<sequence length="234" mass="25699">MAEGSNVLGLEGTMVPGSAARVMAAARVGVEQPVLAAGGDLLRAWRRCGRRRRAAAFPRRRGGPERERRFLLGERARRSRGTGPAPPRLPRDAGAAEDVDDAVAGGEPKVKEVALCGRPEAEPGPRRRRGRAAEVELHGVVDLVVAHPVRLRDVEVAVGREGAGEAPEQPRQRRPQLRREHGVQHPLQERQRAHEGRQHRPVLLHRRSPRLSPTRPGLGGRRNSREGGWEPTET</sequence>
<reference evidence="3" key="1">
    <citation type="journal article" date="2013" name="Nature">
        <title>Draft genome of the wheat A-genome progenitor Triticum urartu.</title>
        <authorList>
            <person name="Ling H.Q."/>
            <person name="Zhao S."/>
            <person name="Liu D."/>
            <person name="Wang J."/>
            <person name="Sun H."/>
            <person name="Zhang C."/>
            <person name="Fan H."/>
            <person name="Li D."/>
            <person name="Dong L."/>
            <person name="Tao Y."/>
            <person name="Gao C."/>
            <person name="Wu H."/>
            <person name="Li Y."/>
            <person name="Cui Y."/>
            <person name="Guo X."/>
            <person name="Zheng S."/>
            <person name="Wang B."/>
            <person name="Yu K."/>
            <person name="Liang Q."/>
            <person name="Yang W."/>
            <person name="Lou X."/>
            <person name="Chen J."/>
            <person name="Feng M."/>
            <person name="Jian J."/>
            <person name="Zhang X."/>
            <person name="Luo G."/>
            <person name="Jiang Y."/>
            <person name="Liu J."/>
            <person name="Wang Z."/>
            <person name="Sha Y."/>
            <person name="Zhang B."/>
            <person name="Wu H."/>
            <person name="Tang D."/>
            <person name="Shen Q."/>
            <person name="Xue P."/>
            <person name="Zou S."/>
            <person name="Wang X."/>
            <person name="Liu X."/>
            <person name="Wang F."/>
            <person name="Yang Y."/>
            <person name="An X."/>
            <person name="Dong Z."/>
            <person name="Zhang K."/>
            <person name="Zhang X."/>
            <person name="Luo M.C."/>
            <person name="Dvorak J."/>
            <person name="Tong Y."/>
            <person name="Wang J."/>
            <person name="Yang H."/>
            <person name="Li Z."/>
            <person name="Wang D."/>
            <person name="Zhang A."/>
            <person name="Wang J."/>
        </authorList>
    </citation>
    <scope>NUCLEOTIDE SEQUENCE</scope>
    <source>
        <strain evidence="3">cv. G1812</strain>
    </source>
</reference>
<feature type="compositionally biased region" description="Basic and acidic residues" evidence="1">
    <location>
        <begin position="177"/>
        <end position="198"/>
    </location>
</feature>
<dbReference type="EnsemblPlants" id="TuG1812G0500002490.01.T02">
    <property type="protein sequence ID" value="TuG1812G0500002490.01.T02"/>
    <property type="gene ID" value="TuG1812G0500002490.01"/>
</dbReference>
<reference evidence="2" key="2">
    <citation type="submission" date="2018-03" db="EMBL/GenBank/DDBJ databases">
        <title>The Triticum urartu genome reveals the dynamic nature of wheat genome evolution.</title>
        <authorList>
            <person name="Ling H."/>
            <person name="Ma B."/>
            <person name="Shi X."/>
            <person name="Liu H."/>
            <person name="Dong L."/>
            <person name="Sun H."/>
            <person name="Cao Y."/>
            <person name="Gao Q."/>
            <person name="Zheng S."/>
            <person name="Li Y."/>
            <person name="Yu Y."/>
            <person name="Du H."/>
            <person name="Qi M."/>
            <person name="Li Y."/>
            <person name="Yu H."/>
            <person name="Cui Y."/>
            <person name="Wang N."/>
            <person name="Chen C."/>
            <person name="Wu H."/>
            <person name="Zhao Y."/>
            <person name="Zhang J."/>
            <person name="Li Y."/>
            <person name="Zhou W."/>
            <person name="Zhang B."/>
            <person name="Hu W."/>
            <person name="Eijk M."/>
            <person name="Tang J."/>
            <person name="Witsenboer H."/>
            <person name="Zhao S."/>
            <person name="Li Z."/>
            <person name="Zhang A."/>
            <person name="Wang D."/>
            <person name="Liang C."/>
        </authorList>
    </citation>
    <scope>NUCLEOTIDE SEQUENCE [LARGE SCALE GENOMIC DNA]</scope>
    <source>
        <strain evidence="2">cv. G1812</strain>
    </source>
</reference>
<reference evidence="2" key="3">
    <citation type="submission" date="2022-06" db="UniProtKB">
        <authorList>
            <consortium name="EnsemblPlants"/>
        </authorList>
    </citation>
    <scope>IDENTIFICATION</scope>
</reference>
<organism evidence="2 3">
    <name type="scientific">Triticum urartu</name>
    <name type="common">Red wild einkorn</name>
    <name type="synonym">Crithodium urartu</name>
    <dbReference type="NCBI Taxonomy" id="4572"/>
    <lineage>
        <taxon>Eukaryota</taxon>
        <taxon>Viridiplantae</taxon>
        <taxon>Streptophyta</taxon>
        <taxon>Embryophyta</taxon>
        <taxon>Tracheophyta</taxon>
        <taxon>Spermatophyta</taxon>
        <taxon>Magnoliopsida</taxon>
        <taxon>Liliopsida</taxon>
        <taxon>Poales</taxon>
        <taxon>Poaceae</taxon>
        <taxon>BOP clade</taxon>
        <taxon>Pooideae</taxon>
        <taxon>Triticodae</taxon>
        <taxon>Triticeae</taxon>
        <taxon>Triticinae</taxon>
        <taxon>Triticum</taxon>
    </lineage>
</organism>
<proteinExistence type="predicted"/>
<feature type="compositionally biased region" description="Basic residues" evidence="1">
    <location>
        <begin position="199"/>
        <end position="209"/>
    </location>
</feature>
<accession>A0A8R7UIG2</accession>
<dbReference type="AlphaFoldDB" id="A0A8R7UIG2"/>
<name>A0A8R7UIG2_TRIUA</name>
<evidence type="ECO:0000313" key="2">
    <source>
        <dbReference type="EnsemblPlants" id="TuG1812G0500002490.01.T02"/>
    </source>
</evidence>
<dbReference type="Proteomes" id="UP000015106">
    <property type="component" value="Chromosome 5"/>
</dbReference>
<protein>
    <submittedName>
        <fullName evidence="2">Uncharacterized protein</fullName>
    </submittedName>
</protein>